<keyword evidence="2" id="KW-1185">Reference proteome</keyword>
<name>A0ABP4BQ70_9ACTN</name>
<accession>A0ABP4BQ70</accession>
<protein>
    <submittedName>
        <fullName evidence="1">Uncharacterized protein</fullName>
    </submittedName>
</protein>
<proteinExistence type="predicted"/>
<organism evidence="1 2">
    <name type="scientific">Actinocorallia libanotica</name>
    <dbReference type="NCBI Taxonomy" id="46162"/>
    <lineage>
        <taxon>Bacteria</taxon>
        <taxon>Bacillati</taxon>
        <taxon>Actinomycetota</taxon>
        <taxon>Actinomycetes</taxon>
        <taxon>Streptosporangiales</taxon>
        <taxon>Thermomonosporaceae</taxon>
        <taxon>Actinocorallia</taxon>
    </lineage>
</organism>
<gene>
    <name evidence="1" type="ORF">GCM10009550_33870</name>
</gene>
<dbReference type="Proteomes" id="UP001500665">
    <property type="component" value="Unassembled WGS sequence"/>
</dbReference>
<evidence type="ECO:0000313" key="2">
    <source>
        <dbReference type="Proteomes" id="UP001500665"/>
    </source>
</evidence>
<evidence type="ECO:0000313" key="1">
    <source>
        <dbReference type="EMBL" id="GAA0952723.1"/>
    </source>
</evidence>
<reference evidence="2" key="1">
    <citation type="journal article" date="2019" name="Int. J. Syst. Evol. Microbiol.">
        <title>The Global Catalogue of Microorganisms (GCM) 10K type strain sequencing project: providing services to taxonomists for standard genome sequencing and annotation.</title>
        <authorList>
            <consortium name="The Broad Institute Genomics Platform"/>
            <consortium name="The Broad Institute Genome Sequencing Center for Infectious Disease"/>
            <person name="Wu L."/>
            <person name="Ma J."/>
        </authorList>
    </citation>
    <scope>NUCLEOTIDE SEQUENCE [LARGE SCALE GENOMIC DNA]</scope>
    <source>
        <strain evidence="2">JCM 10696</strain>
    </source>
</reference>
<comment type="caution">
    <text evidence="1">The sequence shown here is derived from an EMBL/GenBank/DDBJ whole genome shotgun (WGS) entry which is preliminary data.</text>
</comment>
<sequence>MLRRAARQAPARTEPTVSLLERDVAEAVEWAWELMDDGRLTRPSAPERGPGPKVGIALRGGVSLSWVSGWTHSTRARAWDGRPRAGHRRLIADSCT</sequence>
<dbReference type="EMBL" id="BAAAHH010000012">
    <property type="protein sequence ID" value="GAA0952723.1"/>
    <property type="molecule type" value="Genomic_DNA"/>
</dbReference>